<accession>A0A974WIB9</accession>
<gene>
    <name evidence="2" type="ORF">JR347_06290</name>
</gene>
<keyword evidence="1" id="KW-1133">Transmembrane helix</keyword>
<evidence type="ECO:0000256" key="1">
    <source>
        <dbReference type="SAM" id="Phobius"/>
    </source>
</evidence>
<name>A0A974WIB9_9BACT</name>
<dbReference type="EMBL" id="CP070608">
    <property type="protein sequence ID" value="QSE98685.1"/>
    <property type="molecule type" value="Genomic_DNA"/>
</dbReference>
<organism evidence="2 3">
    <name type="scientific">Fulvivirga lutea</name>
    <dbReference type="NCBI Taxonomy" id="2810512"/>
    <lineage>
        <taxon>Bacteria</taxon>
        <taxon>Pseudomonadati</taxon>
        <taxon>Bacteroidota</taxon>
        <taxon>Cytophagia</taxon>
        <taxon>Cytophagales</taxon>
        <taxon>Fulvivirgaceae</taxon>
        <taxon>Fulvivirga</taxon>
    </lineage>
</organism>
<evidence type="ECO:0000313" key="2">
    <source>
        <dbReference type="EMBL" id="QSE98685.1"/>
    </source>
</evidence>
<sequence>MELKRITRQLNWLKIYSIVNTAVLAGILVYLGLGGASNSGYKSLNNQDTLNISYIKAQRVDIIENDDKLAISLSNSQTSPNPTFDNIELKGVSNRNTPNIIFFDGEGDEVGGMAFSNSLNSEWQQGIRHLAFDGNHQDEVVTVSHFIKNDSISRTGFYIHQRPQIHILDALSEMGVSPNDSEDILANKISEFKKSNPKRFEEIWQLKSRVSIEKNEQDDAVINLYDGEGRVRMKLFVEKSGNAGIHFIGEDGGVVSKLK</sequence>
<dbReference type="RefSeq" id="WP_205723199.1">
    <property type="nucleotide sequence ID" value="NZ_CP070608.1"/>
</dbReference>
<keyword evidence="1" id="KW-0472">Membrane</keyword>
<keyword evidence="3" id="KW-1185">Reference proteome</keyword>
<reference evidence="2" key="1">
    <citation type="submission" date="2021-02" db="EMBL/GenBank/DDBJ databases">
        <title>Fulvivirga sp. S481 isolated from sea water.</title>
        <authorList>
            <person name="Bae S.S."/>
            <person name="Baek K."/>
        </authorList>
    </citation>
    <scope>NUCLEOTIDE SEQUENCE</scope>
    <source>
        <strain evidence="2">S481</strain>
    </source>
</reference>
<evidence type="ECO:0000313" key="3">
    <source>
        <dbReference type="Proteomes" id="UP000662783"/>
    </source>
</evidence>
<dbReference type="AlphaFoldDB" id="A0A974WIB9"/>
<dbReference type="KEGG" id="fuv:JR347_06290"/>
<protein>
    <submittedName>
        <fullName evidence="2">Uncharacterized protein</fullName>
    </submittedName>
</protein>
<keyword evidence="1" id="KW-0812">Transmembrane</keyword>
<proteinExistence type="predicted"/>
<dbReference type="Proteomes" id="UP000662783">
    <property type="component" value="Chromosome"/>
</dbReference>
<feature type="transmembrane region" description="Helical" evidence="1">
    <location>
        <begin position="12"/>
        <end position="33"/>
    </location>
</feature>